<name>A0ABD2N2M8_9CUCU</name>
<dbReference type="EMBL" id="JABFTP020000062">
    <property type="protein sequence ID" value="KAL3272843.1"/>
    <property type="molecule type" value="Genomic_DNA"/>
</dbReference>
<reference evidence="2 3" key="1">
    <citation type="journal article" date="2021" name="BMC Biol.">
        <title>Horizontally acquired antibacterial genes associated with adaptive radiation of ladybird beetles.</title>
        <authorList>
            <person name="Li H.S."/>
            <person name="Tang X.F."/>
            <person name="Huang Y.H."/>
            <person name="Xu Z.Y."/>
            <person name="Chen M.L."/>
            <person name="Du X.Y."/>
            <person name="Qiu B.Y."/>
            <person name="Chen P.T."/>
            <person name="Zhang W."/>
            <person name="Slipinski A."/>
            <person name="Escalona H.E."/>
            <person name="Waterhouse R.M."/>
            <person name="Zwick A."/>
            <person name="Pang H."/>
        </authorList>
    </citation>
    <scope>NUCLEOTIDE SEQUENCE [LARGE SCALE GENOMIC DNA]</scope>
    <source>
        <strain evidence="2">SYSU2018</strain>
    </source>
</reference>
<sequence length="72" mass="8434">MQDNLKMELDKCVFDDDNYDGDYSFFDARTDQMYIPSSDEAVLQNSDSFSKNEENHDLESTTKKITIPKERN</sequence>
<evidence type="ECO:0000256" key="1">
    <source>
        <dbReference type="SAM" id="MobiDB-lite"/>
    </source>
</evidence>
<accession>A0ABD2N2M8</accession>
<gene>
    <name evidence="2" type="ORF">HHI36_014304</name>
</gene>
<organism evidence="2 3">
    <name type="scientific">Cryptolaemus montrouzieri</name>
    <dbReference type="NCBI Taxonomy" id="559131"/>
    <lineage>
        <taxon>Eukaryota</taxon>
        <taxon>Metazoa</taxon>
        <taxon>Ecdysozoa</taxon>
        <taxon>Arthropoda</taxon>
        <taxon>Hexapoda</taxon>
        <taxon>Insecta</taxon>
        <taxon>Pterygota</taxon>
        <taxon>Neoptera</taxon>
        <taxon>Endopterygota</taxon>
        <taxon>Coleoptera</taxon>
        <taxon>Polyphaga</taxon>
        <taxon>Cucujiformia</taxon>
        <taxon>Coccinelloidea</taxon>
        <taxon>Coccinellidae</taxon>
        <taxon>Scymninae</taxon>
        <taxon>Scymnini</taxon>
        <taxon>Cryptolaemus</taxon>
    </lineage>
</organism>
<feature type="region of interest" description="Disordered" evidence="1">
    <location>
        <begin position="40"/>
        <end position="72"/>
    </location>
</feature>
<keyword evidence="3" id="KW-1185">Reference proteome</keyword>
<dbReference type="Proteomes" id="UP001516400">
    <property type="component" value="Unassembled WGS sequence"/>
</dbReference>
<evidence type="ECO:0000313" key="3">
    <source>
        <dbReference type="Proteomes" id="UP001516400"/>
    </source>
</evidence>
<dbReference type="AlphaFoldDB" id="A0ABD2N2M8"/>
<proteinExistence type="predicted"/>
<protein>
    <submittedName>
        <fullName evidence="2">Uncharacterized protein</fullName>
    </submittedName>
</protein>
<evidence type="ECO:0000313" key="2">
    <source>
        <dbReference type="EMBL" id="KAL3272843.1"/>
    </source>
</evidence>
<comment type="caution">
    <text evidence="2">The sequence shown here is derived from an EMBL/GenBank/DDBJ whole genome shotgun (WGS) entry which is preliminary data.</text>
</comment>
<feature type="compositionally biased region" description="Basic and acidic residues" evidence="1">
    <location>
        <begin position="50"/>
        <end position="72"/>
    </location>
</feature>